<evidence type="ECO:0000256" key="1">
    <source>
        <dbReference type="SAM" id="SignalP"/>
    </source>
</evidence>
<dbReference type="RefSeq" id="WP_176160227.1">
    <property type="nucleotide sequence ID" value="NZ_CP054929.1"/>
</dbReference>
<reference evidence="2 3" key="1">
    <citation type="submission" date="2020-06" db="EMBL/GenBank/DDBJ databases">
        <title>Genome mining for natural products.</title>
        <authorList>
            <person name="Zhang B."/>
            <person name="Shi J."/>
            <person name="Ge H."/>
        </authorList>
    </citation>
    <scope>NUCLEOTIDE SEQUENCE [LARGE SCALE GENOMIC DNA]</scope>
    <source>
        <strain evidence="2 3">NA00687</strain>
    </source>
</reference>
<name>A0A7H8N1Z1_9ACTN</name>
<keyword evidence="1" id="KW-0732">Signal</keyword>
<feature type="chain" id="PRO_5028945740" evidence="1">
    <location>
        <begin position="20"/>
        <end position="101"/>
    </location>
</feature>
<sequence length="101" mass="10650">MVLTTASLLFGTMTLSAQAARGEFEYLRADNNRPDTISDPPNGCRTLNGGAANASNRTDTVATVYRFSDCRDSGRIATVPARGGTWNGAPTLTVAHGVRFG</sequence>
<dbReference type="Proteomes" id="UP000509303">
    <property type="component" value="Chromosome"/>
</dbReference>
<accession>A0A7H8N1Z1</accession>
<organism evidence="2 3">
    <name type="scientific">Streptomyces buecherae</name>
    <dbReference type="NCBI Taxonomy" id="2763006"/>
    <lineage>
        <taxon>Bacteria</taxon>
        <taxon>Bacillati</taxon>
        <taxon>Actinomycetota</taxon>
        <taxon>Actinomycetes</taxon>
        <taxon>Kitasatosporales</taxon>
        <taxon>Streptomycetaceae</taxon>
        <taxon>Streptomyces</taxon>
    </lineage>
</organism>
<feature type="signal peptide" evidence="1">
    <location>
        <begin position="1"/>
        <end position="19"/>
    </location>
</feature>
<protein>
    <submittedName>
        <fullName evidence="2">Uncharacterized protein</fullName>
    </submittedName>
</protein>
<keyword evidence="3" id="KW-1185">Reference proteome</keyword>
<proteinExistence type="predicted"/>
<evidence type="ECO:0000313" key="3">
    <source>
        <dbReference type="Proteomes" id="UP000509303"/>
    </source>
</evidence>
<dbReference type="EMBL" id="CP054929">
    <property type="protein sequence ID" value="QKW48530.1"/>
    <property type="molecule type" value="Genomic_DNA"/>
</dbReference>
<evidence type="ECO:0000313" key="2">
    <source>
        <dbReference type="EMBL" id="QKW48530.1"/>
    </source>
</evidence>
<gene>
    <name evidence="2" type="ORF">HUT08_02060</name>
</gene>
<dbReference type="AlphaFoldDB" id="A0A7H8N1Z1"/>